<evidence type="ECO:0000313" key="2">
    <source>
        <dbReference type="Proteomes" id="UP000061809"/>
    </source>
</evidence>
<organism evidence="1 2">
    <name type="scientific">Bacteroides cellulosilyticus</name>
    <dbReference type="NCBI Taxonomy" id="246787"/>
    <lineage>
        <taxon>Bacteria</taxon>
        <taxon>Pseudomonadati</taxon>
        <taxon>Bacteroidota</taxon>
        <taxon>Bacteroidia</taxon>
        <taxon>Bacteroidales</taxon>
        <taxon>Bacteroidaceae</taxon>
        <taxon>Bacteroides</taxon>
    </lineage>
</organism>
<evidence type="ECO:0000313" key="1">
    <source>
        <dbReference type="EMBL" id="ALJ60035.1"/>
    </source>
</evidence>
<name>A0A0N7IFF2_9BACE</name>
<gene>
    <name evidence="1" type="ORF">BcellWH2_02796</name>
</gene>
<dbReference type="STRING" id="246787.BcellWH2_02796"/>
<dbReference type="EMBL" id="CP012801">
    <property type="protein sequence ID" value="ALJ60035.1"/>
    <property type="molecule type" value="Genomic_DNA"/>
</dbReference>
<dbReference type="Proteomes" id="UP000061809">
    <property type="component" value="Chromosome"/>
</dbReference>
<dbReference type="PATRIC" id="fig|246787.4.peg.2888"/>
<dbReference type="AlphaFoldDB" id="A0A0N7IFF2"/>
<reference evidence="1 2" key="1">
    <citation type="journal article" date="2015" name="Science">
        <title>Genetic determinants of in vivo fitness and diet responsiveness in multiple human gut Bacteroides.</title>
        <authorList>
            <person name="Wu M."/>
            <person name="McNulty N.P."/>
            <person name="Rodionov D.A."/>
            <person name="Khoroshkin M.S."/>
            <person name="Griffin N.W."/>
            <person name="Cheng J."/>
            <person name="Latreille P."/>
            <person name="Kerstetter R.A."/>
            <person name="Terrapon N."/>
            <person name="Henrissat B."/>
            <person name="Osterman A.L."/>
            <person name="Gordon J.I."/>
        </authorList>
    </citation>
    <scope>NUCLEOTIDE SEQUENCE [LARGE SCALE GENOMIC DNA]</scope>
    <source>
        <strain evidence="1 2">WH2</strain>
    </source>
</reference>
<dbReference type="KEGG" id="bcel:BcellWH2_02796"/>
<sequence>MFRYLSETYPNRTCSVHSSVKSTSTRRKYGFGTEQVYPWYGTDKYFFVVLSYESENKPVNLHRLIKYITKYQP</sequence>
<accession>A0A0N7IFF2</accession>
<protein>
    <submittedName>
        <fullName evidence="1">Uncharacterized protein</fullName>
    </submittedName>
</protein>
<proteinExistence type="predicted"/>